<reference evidence="6" key="1">
    <citation type="submission" date="2023-05" db="EMBL/GenBank/DDBJ databases">
        <title>Streptantibioticus silvisoli sp. nov., acidotolerant actinomycetes 1 from pine litter.</title>
        <authorList>
            <person name="Swiecimska M."/>
            <person name="Golinska P."/>
            <person name="Sangal V."/>
            <person name="Wachnowicz B."/>
            <person name="Goodfellow M."/>
        </authorList>
    </citation>
    <scope>NUCLEOTIDE SEQUENCE</scope>
    <source>
        <strain evidence="6">SL13</strain>
    </source>
</reference>
<evidence type="ECO:0000256" key="3">
    <source>
        <dbReference type="ARBA" id="ARBA00022679"/>
    </source>
</evidence>
<dbReference type="Pfam" id="PF00534">
    <property type="entry name" value="Glycos_transf_1"/>
    <property type="match status" value="1"/>
</dbReference>
<sequence length="379" mass="39493">MTPSPAGRVVRHVVTLVSDDGAYGGPVSVATGQLAELAARGHDTALLSLWRGQGPPPATADGVPLRAFAARTLIPGRGFLGLFSARLAVALWREAGRADVLQVHAGRDLVSLAALLAARLRGTPYLVQTHGMVQPRGGAVARAFDAALVPLLRRARACLVLTAEEERGLAAVLGAGRPPLLRLPNGVRRAVPPAGERDPDLVLYLARLHPRKRPEAFVDAAALLTARRPATRFVLHGADEGSLPAVRDRIARGGLADRVRYGGPLAHDAALDRLARAAVYVLPSVREPFPMSVLEALAAGTPVVLTDSCGIAGTLADSGAALVTDGSPQALADAVDRLLGDPDLRDRTVAAGHRAVETVFSLTAVADRLTEEYEAACGG</sequence>
<name>A0AA90KFB3_9ACTN</name>
<dbReference type="AlphaFoldDB" id="A0AA90KFB3"/>
<feature type="domain" description="Glycosyl transferase family 1" evidence="4">
    <location>
        <begin position="198"/>
        <end position="352"/>
    </location>
</feature>
<dbReference type="Gene3D" id="3.40.50.2000">
    <property type="entry name" value="Glycogen Phosphorylase B"/>
    <property type="match status" value="2"/>
</dbReference>
<accession>A0AA90KFB3</accession>
<keyword evidence="3 6" id="KW-0808">Transferase</keyword>
<evidence type="ECO:0000256" key="2">
    <source>
        <dbReference type="ARBA" id="ARBA00022676"/>
    </source>
</evidence>
<dbReference type="RefSeq" id="WP_271315808.1">
    <property type="nucleotide sequence ID" value="NZ_JABXJJ020000007.1"/>
</dbReference>
<dbReference type="InterPro" id="IPR028098">
    <property type="entry name" value="Glyco_trans_4-like_N"/>
</dbReference>
<dbReference type="EMBL" id="JABXJJ020000007">
    <property type="protein sequence ID" value="MDI5969060.1"/>
    <property type="molecule type" value="Genomic_DNA"/>
</dbReference>
<feature type="domain" description="Glycosyltransferase subfamily 4-like N-terminal" evidence="5">
    <location>
        <begin position="24"/>
        <end position="186"/>
    </location>
</feature>
<dbReference type="PANTHER" id="PTHR12526:SF510">
    <property type="entry name" value="D-INOSITOL 3-PHOSPHATE GLYCOSYLTRANSFERASE"/>
    <property type="match status" value="1"/>
</dbReference>
<evidence type="ECO:0000259" key="5">
    <source>
        <dbReference type="Pfam" id="PF13579"/>
    </source>
</evidence>
<dbReference type="SUPFAM" id="SSF53756">
    <property type="entry name" value="UDP-Glycosyltransferase/glycogen phosphorylase"/>
    <property type="match status" value="1"/>
</dbReference>
<keyword evidence="2 6" id="KW-0328">Glycosyltransferase</keyword>
<dbReference type="InterPro" id="IPR001296">
    <property type="entry name" value="Glyco_trans_1"/>
</dbReference>
<dbReference type="PANTHER" id="PTHR12526">
    <property type="entry name" value="GLYCOSYLTRANSFERASE"/>
    <property type="match status" value="1"/>
</dbReference>
<organism evidence="6">
    <name type="scientific">Streptantibioticus silvisoli</name>
    <dbReference type="NCBI Taxonomy" id="2705255"/>
    <lineage>
        <taxon>Bacteria</taxon>
        <taxon>Bacillati</taxon>
        <taxon>Actinomycetota</taxon>
        <taxon>Actinomycetes</taxon>
        <taxon>Kitasatosporales</taxon>
        <taxon>Streptomycetaceae</taxon>
        <taxon>Streptantibioticus</taxon>
    </lineage>
</organism>
<dbReference type="Pfam" id="PF13579">
    <property type="entry name" value="Glyco_trans_4_4"/>
    <property type="match status" value="1"/>
</dbReference>
<proteinExistence type="predicted"/>
<protein>
    <recommendedName>
        <fullName evidence="1">D-inositol 3-phosphate glycosyltransferase</fullName>
    </recommendedName>
</protein>
<gene>
    <name evidence="6" type="ORF">POF50_006815</name>
</gene>
<evidence type="ECO:0000259" key="4">
    <source>
        <dbReference type="Pfam" id="PF00534"/>
    </source>
</evidence>
<comment type="caution">
    <text evidence="6">The sequence shown here is derived from an EMBL/GenBank/DDBJ whole genome shotgun (WGS) entry which is preliminary data.</text>
</comment>
<dbReference type="GO" id="GO:0016757">
    <property type="term" value="F:glycosyltransferase activity"/>
    <property type="evidence" value="ECO:0007669"/>
    <property type="project" value="UniProtKB-KW"/>
</dbReference>
<evidence type="ECO:0000313" key="6">
    <source>
        <dbReference type="EMBL" id="MDI5969060.1"/>
    </source>
</evidence>
<evidence type="ECO:0000256" key="1">
    <source>
        <dbReference type="ARBA" id="ARBA00021292"/>
    </source>
</evidence>